<feature type="compositionally biased region" description="Basic and acidic residues" evidence="1">
    <location>
        <begin position="181"/>
        <end position="197"/>
    </location>
</feature>
<accession>A0A0A0L2F8</accession>
<protein>
    <submittedName>
        <fullName evidence="2">Uncharacterized protein</fullName>
    </submittedName>
</protein>
<proteinExistence type="predicted"/>
<gene>
    <name evidence="2" type="ORF">Csa_3G036440</name>
</gene>
<evidence type="ECO:0000313" key="3">
    <source>
        <dbReference type="Proteomes" id="UP000029981"/>
    </source>
</evidence>
<reference evidence="2 3" key="3">
    <citation type="journal article" date="2010" name="BMC Genomics">
        <title>Transcriptome sequencing and comparative analysis of cucumber flowers with different sex types.</title>
        <authorList>
            <person name="Guo S."/>
            <person name="Zheng Y."/>
            <person name="Joung J.G."/>
            <person name="Liu S."/>
            <person name="Zhang Z."/>
            <person name="Crasta O.R."/>
            <person name="Sobral B.W."/>
            <person name="Xu Y."/>
            <person name="Huang S."/>
            <person name="Fei Z."/>
        </authorList>
    </citation>
    <scope>NUCLEOTIDE SEQUENCE [LARGE SCALE GENOMIC DNA]</scope>
    <source>
        <strain evidence="3">cv. 9930</strain>
    </source>
</reference>
<reference evidence="2 3" key="4">
    <citation type="journal article" date="2011" name="BMC Genomics">
        <title>RNA-Seq improves annotation of protein-coding genes in the cucumber genome.</title>
        <authorList>
            <person name="Li Z."/>
            <person name="Zhang Z."/>
            <person name="Yan P."/>
            <person name="Huang S."/>
            <person name="Fei Z."/>
            <person name="Lin K."/>
        </authorList>
    </citation>
    <scope>NUCLEOTIDE SEQUENCE [LARGE SCALE GENOMIC DNA]</scope>
    <source>
        <strain evidence="3">cv. 9930</strain>
    </source>
</reference>
<keyword evidence="3" id="KW-1185">Reference proteome</keyword>
<evidence type="ECO:0000256" key="1">
    <source>
        <dbReference type="SAM" id="MobiDB-lite"/>
    </source>
</evidence>
<evidence type="ECO:0000313" key="2">
    <source>
        <dbReference type="EMBL" id="KGN55918.1"/>
    </source>
</evidence>
<feature type="region of interest" description="Disordered" evidence="1">
    <location>
        <begin position="164"/>
        <end position="197"/>
    </location>
</feature>
<feature type="compositionally biased region" description="Gly residues" evidence="1">
    <location>
        <begin position="170"/>
        <end position="179"/>
    </location>
</feature>
<dbReference type="EMBL" id="CM002924">
    <property type="protein sequence ID" value="KGN55918.1"/>
    <property type="molecule type" value="Genomic_DNA"/>
</dbReference>
<dbReference type="Proteomes" id="UP000029981">
    <property type="component" value="Chromosome 3"/>
</dbReference>
<organism evidence="2 3">
    <name type="scientific">Cucumis sativus</name>
    <name type="common">Cucumber</name>
    <dbReference type="NCBI Taxonomy" id="3659"/>
    <lineage>
        <taxon>Eukaryota</taxon>
        <taxon>Viridiplantae</taxon>
        <taxon>Streptophyta</taxon>
        <taxon>Embryophyta</taxon>
        <taxon>Tracheophyta</taxon>
        <taxon>Spermatophyta</taxon>
        <taxon>Magnoliopsida</taxon>
        <taxon>eudicotyledons</taxon>
        <taxon>Gunneridae</taxon>
        <taxon>Pentapetalae</taxon>
        <taxon>rosids</taxon>
        <taxon>fabids</taxon>
        <taxon>Cucurbitales</taxon>
        <taxon>Cucurbitaceae</taxon>
        <taxon>Benincaseae</taxon>
        <taxon>Cucumis</taxon>
    </lineage>
</organism>
<reference evidence="2 3" key="1">
    <citation type="journal article" date="2009" name="Nat. Genet.">
        <title>The genome of the cucumber, Cucumis sativus L.</title>
        <authorList>
            <person name="Huang S."/>
            <person name="Li R."/>
            <person name="Zhang Z."/>
            <person name="Li L."/>
            <person name="Gu X."/>
            <person name="Fan W."/>
            <person name="Lucas W.J."/>
            <person name="Wang X."/>
            <person name="Xie B."/>
            <person name="Ni P."/>
            <person name="Ren Y."/>
            <person name="Zhu H."/>
            <person name="Li J."/>
            <person name="Lin K."/>
            <person name="Jin W."/>
            <person name="Fei Z."/>
            <person name="Li G."/>
            <person name="Staub J."/>
            <person name="Kilian A."/>
            <person name="van der Vossen E.A."/>
            <person name="Wu Y."/>
            <person name="Guo J."/>
            <person name="He J."/>
            <person name="Jia Z."/>
            <person name="Ren Y."/>
            <person name="Tian G."/>
            <person name="Lu Y."/>
            <person name="Ruan J."/>
            <person name="Qian W."/>
            <person name="Wang M."/>
            <person name="Huang Q."/>
            <person name="Li B."/>
            <person name="Xuan Z."/>
            <person name="Cao J."/>
            <person name="Asan"/>
            <person name="Wu Z."/>
            <person name="Zhang J."/>
            <person name="Cai Q."/>
            <person name="Bai Y."/>
            <person name="Zhao B."/>
            <person name="Han Y."/>
            <person name="Li Y."/>
            <person name="Li X."/>
            <person name="Wang S."/>
            <person name="Shi Q."/>
            <person name="Liu S."/>
            <person name="Cho W.K."/>
            <person name="Kim J.Y."/>
            <person name="Xu Y."/>
            <person name="Heller-Uszynska K."/>
            <person name="Miao H."/>
            <person name="Cheng Z."/>
            <person name="Zhang S."/>
            <person name="Wu J."/>
            <person name="Yang Y."/>
            <person name="Kang H."/>
            <person name="Li M."/>
            <person name="Liang H."/>
            <person name="Ren X."/>
            <person name="Shi Z."/>
            <person name="Wen M."/>
            <person name="Jian M."/>
            <person name="Yang H."/>
            <person name="Zhang G."/>
            <person name="Yang Z."/>
            <person name="Chen R."/>
            <person name="Liu S."/>
            <person name="Li J."/>
            <person name="Ma L."/>
            <person name="Liu H."/>
            <person name="Zhou Y."/>
            <person name="Zhao J."/>
            <person name="Fang X."/>
            <person name="Li G."/>
            <person name="Fang L."/>
            <person name="Li Y."/>
            <person name="Liu D."/>
            <person name="Zheng H."/>
            <person name="Zhang Y."/>
            <person name="Qin N."/>
            <person name="Li Z."/>
            <person name="Yang G."/>
            <person name="Yang S."/>
            <person name="Bolund L."/>
            <person name="Kristiansen K."/>
            <person name="Zheng H."/>
            <person name="Li S."/>
            <person name="Zhang X."/>
            <person name="Yang H."/>
            <person name="Wang J."/>
            <person name="Sun R."/>
            <person name="Zhang B."/>
            <person name="Jiang S."/>
            <person name="Wang J."/>
            <person name="Du Y."/>
            <person name="Li S."/>
        </authorList>
    </citation>
    <scope>NUCLEOTIDE SEQUENCE [LARGE SCALE GENOMIC DNA]</scope>
    <source>
        <strain evidence="3">cv. 9930</strain>
    </source>
</reference>
<name>A0A0A0L2F8_CUCSA</name>
<reference evidence="2 3" key="2">
    <citation type="journal article" date="2009" name="PLoS ONE">
        <title>An integrated genetic and cytogenetic map of the cucumber genome.</title>
        <authorList>
            <person name="Ren Y."/>
            <person name="Zhang Z."/>
            <person name="Liu J."/>
            <person name="Staub J.E."/>
            <person name="Han Y."/>
            <person name="Cheng Z."/>
            <person name="Li X."/>
            <person name="Lu J."/>
            <person name="Miao H."/>
            <person name="Kang H."/>
            <person name="Xie B."/>
            <person name="Gu X."/>
            <person name="Wang X."/>
            <person name="Du Y."/>
            <person name="Jin W."/>
            <person name="Huang S."/>
        </authorList>
    </citation>
    <scope>NUCLEOTIDE SEQUENCE [LARGE SCALE GENOMIC DNA]</scope>
    <source>
        <strain evidence="3">cv. 9930</strain>
    </source>
</reference>
<dbReference type="Gramene" id="KGN55918">
    <property type="protein sequence ID" value="KGN55918"/>
    <property type="gene ID" value="Csa_3G036440"/>
</dbReference>
<sequence>MPLESASTFRYSIRRRCGVEQSLQIRLGRIVRLLSGSPSAGLPYEILQESASIPVHEATFPLPLRDVEDSCLCEIYILQLLSSFNLGTVTSGIISKKITSMVVEVLGAGDYDAKFEMVAEIDHIRMYFWTEEEERSWVGRGNNSERRGVVVEERVVLEGVPGRRRAAWSCGGGEGGSRGSSGEEKGEGEGEGEKGWV</sequence>
<dbReference type="AlphaFoldDB" id="A0A0A0L2F8"/>